<evidence type="ECO:0000256" key="2">
    <source>
        <dbReference type="ARBA" id="ARBA00022448"/>
    </source>
</evidence>
<feature type="domain" description="Major facilitator superfamily (MFS) profile" evidence="7">
    <location>
        <begin position="1"/>
        <end position="323"/>
    </location>
</feature>
<evidence type="ECO:0000256" key="5">
    <source>
        <dbReference type="ARBA" id="ARBA00023136"/>
    </source>
</evidence>
<evidence type="ECO:0000313" key="8">
    <source>
        <dbReference type="EMBL" id="UNI15793.1"/>
    </source>
</evidence>
<evidence type="ECO:0000259" key="7">
    <source>
        <dbReference type="PROSITE" id="PS50850"/>
    </source>
</evidence>
<feature type="transmembrane region" description="Helical" evidence="6">
    <location>
        <begin position="174"/>
        <end position="193"/>
    </location>
</feature>
<evidence type="ECO:0000256" key="6">
    <source>
        <dbReference type="SAM" id="Phobius"/>
    </source>
</evidence>
<sequence>MQLRQAMFLSASSFAGAFGGLLAFGIVKMDGIGGLEGWRWIFIVEGIVTVAVAVLACFCLYDFPETAKFLTEEERAFVVHRLRYQGQTTTSTQDGVVPMAVSQAEEFKCDYIWQAFKDWHVWISILMGWGVSAELPGADNFTDMYSGQLTCPLFGLSLFLPTIIRALGYTSSKAQLMTVPIYTMGAILSLVSARCSDRVGKRSPFLLGCMTVMVLGFSMCIASGDPKVVYGGVFIATCGVHSASPGSISWMSNNLAGGYKRSVGMAIYLAGANLGGVVASNLYRAKDGPRYVMGHGIAVGFEILGMVAVVILIMGYHASNRRRERLLAEGAAARFTPEELSAQGDKAVTFRYML</sequence>
<dbReference type="GO" id="GO:0016020">
    <property type="term" value="C:membrane"/>
    <property type="evidence" value="ECO:0007669"/>
    <property type="project" value="UniProtKB-SubCell"/>
</dbReference>
<dbReference type="GeneID" id="72064255"/>
<keyword evidence="4 6" id="KW-1133">Transmembrane helix</keyword>
<evidence type="ECO:0000256" key="4">
    <source>
        <dbReference type="ARBA" id="ARBA00022989"/>
    </source>
</evidence>
<feature type="transmembrane region" description="Helical" evidence="6">
    <location>
        <begin position="39"/>
        <end position="61"/>
    </location>
</feature>
<feature type="transmembrane region" description="Helical" evidence="6">
    <location>
        <begin position="295"/>
        <end position="316"/>
    </location>
</feature>
<gene>
    <name evidence="8" type="ORF">JDV02_002294</name>
</gene>
<reference evidence="8" key="1">
    <citation type="submission" date="2021-11" db="EMBL/GenBank/DDBJ databases">
        <title>Purpureocillium_takamizusanense_genome.</title>
        <authorList>
            <person name="Nguyen N.-H."/>
        </authorList>
    </citation>
    <scope>NUCLEOTIDE SEQUENCE</scope>
    <source>
        <strain evidence="8">PT3</strain>
    </source>
</reference>
<feature type="transmembrane region" description="Helical" evidence="6">
    <location>
        <begin position="230"/>
        <end position="251"/>
    </location>
</feature>
<evidence type="ECO:0000256" key="1">
    <source>
        <dbReference type="ARBA" id="ARBA00004141"/>
    </source>
</evidence>
<dbReference type="Gene3D" id="1.20.1250.20">
    <property type="entry name" value="MFS general substrate transporter like domains"/>
    <property type="match status" value="1"/>
</dbReference>
<dbReference type="EMBL" id="CP086355">
    <property type="protein sequence ID" value="UNI15793.1"/>
    <property type="molecule type" value="Genomic_DNA"/>
</dbReference>
<evidence type="ECO:0000313" key="9">
    <source>
        <dbReference type="Proteomes" id="UP000829364"/>
    </source>
</evidence>
<dbReference type="RefSeq" id="XP_047839274.1">
    <property type="nucleotide sequence ID" value="XM_047983304.1"/>
</dbReference>
<accession>A0A9Q8QAS0</accession>
<protein>
    <recommendedName>
        <fullName evidence="7">Major facilitator superfamily (MFS) profile domain-containing protein</fullName>
    </recommendedName>
</protein>
<dbReference type="KEGG" id="ptkz:JDV02_002294"/>
<dbReference type="OrthoDB" id="2962993at2759"/>
<dbReference type="InterPro" id="IPR011701">
    <property type="entry name" value="MFS"/>
</dbReference>
<keyword evidence="5 6" id="KW-0472">Membrane</keyword>
<feature type="transmembrane region" description="Helical" evidence="6">
    <location>
        <begin position="263"/>
        <end position="283"/>
    </location>
</feature>
<keyword evidence="2" id="KW-0813">Transport</keyword>
<dbReference type="Pfam" id="PF07690">
    <property type="entry name" value="MFS_1"/>
    <property type="match status" value="1"/>
</dbReference>
<feature type="transmembrane region" description="Helical" evidence="6">
    <location>
        <begin position="205"/>
        <end position="224"/>
    </location>
</feature>
<name>A0A9Q8QAS0_9HYPO</name>
<dbReference type="SUPFAM" id="SSF103473">
    <property type="entry name" value="MFS general substrate transporter"/>
    <property type="match status" value="1"/>
</dbReference>
<keyword evidence="9" id="KW-1185">Reference proteome</keyword>
<feature type="transmembrane region" description="Helical" evidence="6">
    <location>
        <begin position="149"/>
        <end position="168"/>
    </location>
</feature>
<evidence type="ECO:0000256" key="3">
    <source>
        <dbReference type="ARBA" id="ARBA00022692"/>
    </source>
</evidence>
<dbReference type="InterPro" id="IPR020846">
    <property type="entry name" value="MFS_dom"/>
</dbReference>
<dbReference type="InterPro" id="IPR036259">
    <property type="entry name" value="MFS_trans_sf"/>
</dbReference>
<dbReference type="PROSITE" id="PS50850">
    <property type="entry name" value="MFS"/>
    <property type="match status" value="1"/>
</dbReference>
<dbReference type="FunFam" id="1.20.1250.20:FF:000068">
    <property type="entry name" value="MFS general substrate transporter"/>
    <property type="match status" value="1"/>
</dbReference>
<dbReference type="PANTHER" id="PTHR43791">
    <property type="entry name" value="PERMEASE-RELATED"/>
    <property type="match status" value="1"/>
</dbReference>
<dbReference type="AlphaFoldDB" id="A0A9Q8QAS0"/>
<dbReference type="Proteomes" id="UP000829364">
    <property type="component" value="Chromosome 2"/>
</dbReference>
<proteinExistence type="predicted"/>
<organism evidence="8 9">
    <name type="scientific">Purpureocillium takamizusanense</name>
    <dbReference type="NCBI Taxonomy" id="2060973"/>
    <lineage>
        <taxon>Eukaryota</taxon>
        <taxon>Fungi</taxon>
        <taxon>Dikarya</taxon>
        <taxon>Ascomycota</taxon>
        <taxon>Pezizomycotina</taxon>
        <taxon>Sordariomycetes</taxon>
        <taxon>Hypocreomycetidae</taxon>
        <taxon>Hypocreales</taxon>
        <taxon>Ophiocordycipitaceae</taxon>
        <taxon>Purpureocillium</taxon>
    </lineage>
</organism>
<keyword evidence="3 6" id="KW-0812">Transmembrane</keyword>
<dbReference type="PANTHER" id="PTHR43791:SF18">
    <property type="entry name" value="NICOTINIC ACID TRANSPORTER TNA1, PUTATIVE (AFU_ORTHOLOGUE AFUA_3G03820)-RELATED"/>
    <property type="match status" value="1"/>
</dbReference>
<dbReference type="GO" id="GO:0022857">
    <property type="term" value="F:transmembrane transporter activity"/>
    <property type="evidence" value="ECO:0007669"/>
    <property type="project" value="InterPro"/>
</dbReference>
<comment type="subcellular location">
    <subcellularLocation>
        <location evidence="1">Membrane</location>
        <topology evidence="1">Multi-pass membrane protein</topology>
    </subcellularLocation>
</comment>